<gene>
    <name evidence="1" type="ORF">H4R34_006016</name>
</gene>
<dbReference type="AlphaFoldDB" id="A0A9W8AVT4"/>
<reference evidence="1" key="1">
    <citation type="submission" date="2022-07" db="EMBL/GenBank/DDBJ databases">
        <title>Phylogenomic reconstructions and comparative analyses of Kickxellomycotina fungi.</title>
        <authorList>
            <person name="Reynolds N.K."/>
            <person name="Stajich J.E."/>
            <person name="Barry K."/>
            <person name="Grigoriev I.V."/>
            <person name="Crous P."/>
            <person name="Smith M.E."/>
        </authorList>
    </citation>
    <scope>NUCLEOTIDE SEQUENCE</scope>
    <source>
        <strain evidence="1">RSA 567</strain>
    </source>
</reference>
<name>A0A9W8AVT4_9FUNG</name>
<sequence>MHQTESSEIANSNFKVQVHNNTVVVDVELLLEQAKPRNADAANLATTIHNQLRDANQLSSASDSPDTLADGWYTSEMDMYFKLQQLLDLVARAVYDEVVNLCPTDPVRQETRLLQPTDNFDCVPMGTDRGNRLDFAI</sequence>
<comment type="caution">
    <text evidence="1">The sequence shown here is derived from an EMBL/GenBank/DDBJ whole genome shotgun (WGS) entry which is preliminary data.</text>
</comment>
<dbReference type="Proteomes" id="UP001151582">
    <property type="component" value="Unassembled WGS sequence"/>
</dbReference>
<evidence type="ECO:0000313" key="1">
    <source>
        <dbReference type="EMBL" id="KAJ1970582.1"/>
    </source>
</evidence>
<evidence type="ECO:0000313" key="2">
    <source>
        <dbReference type="Proteomes" id="UP001151582"/>
    </source>
</evidence>
<feature type="non-terminal residue" evidence="1">
    <location>
        <position position="137"/>
    </location>
</feature>
<accession>A0A9W8AVT4</accession>
<keyword evidence="2" id="KW-1185">Reference proteome</keyword>
<protein>
    <submittedName>
        <fullName evidence="1">Uncharacterized protein</fullName>
    </submittedName>
</protein>
<organism evidence="1 2">
    <name type="scientific">Dimargaris verticillata</name>
    <dbReference type="NCBI Taxonomy" id="2761393"/>
    <lineage>
        <taxon>Eukaryota</taxon>
        <taxon>Fungi</taxon>
        <taxon>Fungi incertae sedis</taxon>
        <taxon>Zoopagomycota</taxon>
        <taxon>Kickxellomycotina</taxon>
        <taxon>Dimargaritomycetes</taxon>
        <taxon>Dimargaritales</taxon>
        <taxon>Dimargaritaceae</taxon>
        <taxon>Dimargaris</taxon>
    </lineage>
</organism>
<dbReference type="EMBL" id="JANBQB010001711">
    <property type="protein sequence ID" value="KAJ1970582.1"/>
    <property type="molecule type" value="Genomic_DNA"/>
</dbReference>
<proteinExistence type="predicted"/>